<evidence type="ECO:0000256" key="1">
    <source>
        <dbReference type="SAM" id="MobiDB-lite"/>
    </source>
</evidence>
<organism evidence="2 3">
    <name type="scientific">Halopiger aswanensis</name>
    <dbReference type="NCBI Taxonomy" id="148449"/>
    <lineage>
        <taxon>Archaea</taxon>
        <taxon>Methanobacteriati</taxon>
        <taxon>Methanobacteriota</taxon>
        <taxon>Stenosarchaea group</taxon>
        <taxon>Halobacteria</taxon>
        <taxon>Halobacteriales</taxon>
        <taxon>Natrialbaceae</taxon>
        <taxon>Halopiger</taxon>
    </lineage>
</organism>
<accession>A0A3R7DCY5</accession>
<gene>
    <name evidence="2" type="ORF">ATJ93_1351</name>
</gene>
<dbReference type="RefSeq" id="WP_120243779.1">
    <property type="nucleotide sequence ID" value="NZ_RAPO01000001.1"/>
</dbReference>
<comment type="caution">
    <text evidence="2">The sequence shown here is derived from an EMBL/GenBank/DDBJ whole genome shotgun (WGS) entry which is preliminary data.</text>
</comment>
<evidence type="ECO:0000313" key="3">
    <source>
        <dbReference type="Proteomes" id="UP000283805"/>
    </source>
</evidence>
<dbReference type="Proteomes" id="UP000283805">
    <property type="component" value="Unassembled WGS sequence"/>
</dbReference>
<dbReference type="EMBL" id="RAPO01000001">
    <property type="protein sequence ID" value="RKD98344.1"/>
    <property type="molecule type" value="Genomic_DNA"/>
</dbReference>
<reference evidence="2 3" key="1">
    <citation type="submission" date="2018-09" db="EMBL/GenBank/DDBJ databases">
        <title>Genomic Encyclopedia of Archaeal and Bacterial Type Strains, Phase II (KMG-II): from individual species to whole genera.</title>
        <authorList>
            <person name="Goeker M."/>
        </authorList>
    </citation>
    <scope>NUCLEOTIDE SEQUENCE [LARGE SCALE GENOMIC DNA]</scope>
    <source>
        <strain evidence="2 3">DSM 13151</strain>
    </source>
</reference>
<proteinExistence type="predicted"/>
<evidence type="ECO:0000313" key="2">
    <source>
        <dbReference type="EMBL" id="RKD98344.1"/>
    </source>
</evidence>
<keyword evidence="3" id="KW-1185">Reference proteome</keyword>
<protein>
    <submittedName>
        <fullName evidence="2">Uncharacterized protein</fullName>
    </submittedName>
</protein>
<name>A0A3R7DCY5_9EURY</name>
<dbReference type="OrthoDB" id="205324at2157"/>
<dbReference type="AlphaFoldDB" id="A0A3R7DCY5"/>
<feature type="region of interest" description="Disordered" evidence="1">
    <location>
        <begin position="198"/>
        <end position="219"/>
    </location>
</feature>
<sequence>MNSAASPSTLEQLFDLLEPTTERLLRDADGESDETLSATAAELLDVVAALEDVLGTIDLERFPAAVDTAALVDLVDPAGIPAAIRERDLDLALDFGTIRRAIVLRELWNSVDLLAFRNETAQLRAELEDVVDLSALEGTGGESQAMADLEAFVDEITPDARRAAIQQQAIKGIEPARNAALEDHAALEDLYASKQRGTGYAGRRPVSKNPTAVSTVPYGPLPAGVSTRVSTVPANVRGTNVDPLPRVYARRWPGGRPTRR</sequence>